<dbReference type="AlphaFoldDB" id="A0A8H4FPA2"/>
<evidence type="ECO:0000313" key="3">
    <source>
        <dbReference type="Proteomes" id="UP000613401"/>
    </source>
</evidence>
<dbReference type="EMBL" id="WVTB01000016">
    <property type="protein sequence ID" value="KAF3809568.1"/>
    <property type="molecule type" value="Genomic_DNA"/>
</dbReference>
<gene>
    <name evidence="2" type="ORF">GCG54_00012853</name>
</gene>
<name>A0A8H4FPA2_COLGL</name>
<feature type="compositionally biased region" description="Basic and acidic residues" evidence="1">
    <location>
        <begin position="346"/>
        <end position="355"/>
    </location>
</feature>
<evidence type="ECO:0000313" key="2">
    <source>
        <dbReference type="EMBL" id="KAF3809568.1"/>
    </source>
</evidence>
<dbReference type="GeneID" id="69019971"/>
<protein>
    <submittedName>
        <fullName evidence="2">Uncharacterized protein</fullName>
    </submittedName>
</protein>
<sequence length="396" mass="44174">MSTGTTRTWSRDSLAETITTSPPRPTVLPTPTQTQHIQLAATPVSQCPDSNAEDGVIASATTCAERLLSGSRVISNSTRIAAAVLKEQADWGHRELANGSLDNAQRAIRFIQCAHTRLESYLALKETNARLAASHATAVEERNQLQRQLYQLNHVAAIDAYADYVGRLLRAVRNRVQTAVRNKQISPKIAKAGFPHADFLDRDWAGIAVRLRKEAVAIAKWAVDTSVDKGARPKPDMLTYLSDLSWQYGQDFNERLRVETLAWMVKTYGDRCEEASKFKPLVKMKDWVGLHNLIESARGAVLTAFSRPADRMVMEALSCATSFCQQWYFCRPTRRNNNQRHLPTRHATDEADRLSSRGGWSSSTLDGDKNDDQDEDENDGEEGRRQTMTDDVAEGG</sequence>
<proteinExistence type="predicted"/>
<feature type="region of interest" description="Disordered" evidence="1">
    <location>
        <begin position="1"/>
        <end position="34"/>
    </location>
</feature>
<dbReference type="RefSeq" id="XP_045268727.1">
    <property type="nucleotide sequence ID" value="XM_045412721.1"/>
</dbReference>
<feature type="region of interest" description="Disordered" evidence="1">
    <location>
        <begin position="338"/>
        <end position="396"/>
    </location>
</feature>
<feature type="compositionally biased region" description="Acidic residues" evidence="1">
    <location>
        <begin position="369"/>
        <end position="380"/>
    </location>
</feature>
<accession>A0A8H4FPA2</accession>
<reference evidence="2" key="1">
    <citation type="journal article" date="2020" name="Phytopathology">
        <title>Genome sequence and comparative analysis of Colletotrichum gloeosporioides isolated from Liriodendron leaves.</title>
        <authorList>
            <person name="Fu F.F."/>
            <person name="Hao Z."/>
            <person name="Wang P."/>
            <person name="Lu Y."/>
            <person name="Xue L.J."/>
            <person name="Wei G."/>
            <person name="Tian Y."/>
            <person name="Baishi H."/>
            <person name="Xu H."/>
            <person name="Shi J."/>
            <person name="Cheng T."/>
            <person name="Wang G."/>
            <person name="Yi Y."/>
            <person name="Chen J."/>
        </authorList>
    </citation>
    <scope>NUCLEOTIDE SEQUENCE</scope>
    <source>
        <strain evidence="2">Lc1</strain>
    </source>
</reference>
<evidence type="ECO:0000256" key="1">
    <source>
        <dbReference type="SAM" id="MobiDB-lite"/>
    </source>
</evidence>
<keyword evidence="3" id="KW-1185">Reference proteome</keyword>
<comment type="caution">
    <text evidence="2">The sequence shown here is derived from an EMBL/GenBank/DDBJ whole genome shotgun (WGS) entry which is preliminary data.</text>
</comment>
<organism evidence="2 3">
    <name type="scientific">Colletotrichum gloeosporioides</name>
    <name type="common">Anthracnose fungus</name>
    <name type="synonym">Glomerella cingulata</name>
    <dbReference type="NCBI Taxonomy" id="474922"/>
    <lineage>
        <taxon>Eukaryota</taxon>
        <taxon>Fungi</taxon>
        <taxon>Dikarya</taxon>
        <taxon>Ascomycota</taxon>
        <taxon>Pezizomycotina</taxon>
        <taxon>Sordariomycetes</taxon>
        <taxon>Hypocreomycetidae</taxon>
        <taxon>Glomerellales</taxon>
        <taxon>Glomerellaceae</taxon>
        <taxon>Colletotrichum</taxon>
        <taxon>Colletotrichum gloeosporioides species complex</taxon>
    </lineage>
</organism>
<reference evidence="2" key="2">
    <citation type="submission" date="2020-03" db="EMBL/GenBank/DDBJ databases">
        <authorList>
            <person name="Fu F.-F."/>
            <person name="Chen J."/>
        </authorList>
    </citation>
    <scope>NUCLEOTIDE SEQUENCE</scope>
    <source>
        <strain evidence="2">Lc1</strain>
    </source>
</reference>
<dbReference type="Proteomes" id="UP000613401">
    <property type="component" value="Unassembled WGS sequence"/>
</dbReference>